<dbReference type="OrthoDB" id="778844at2759"/>
<reference evidence="6 7" key="1">
    <citation type="journal article" date="2020" name="Nat. Food">
        <title>A phased Vanilla planifolia genome enables genetic improvement of flavour and production.</title>
        <authorList>
            <person name="Hasing T."/>
            <person name="Tang H."/>
            <person name="Brym M."/>
            <person name="Khazi F."/>
            <person name="Huang T."/>
            <person name="Chambers A.H."/>
        </authorList>
    </citation>
    <scope>NUCLEOTIDE SEQUENCE [LARGE SCALE GENOMIC DNA]</scope>
    <source>
        <tissue evidence="4">Leaf</tissue>
    </source>
</reference>
<dbReference type="GO" id="GO:0006508">
    <property type="term" value="P:proteolysis"/>
    <property type="evidence" value="ECO:0007669"/>
    <property type="project" value="InterPro"/>
</dbReference>
<protein>
    <recommendedName>
        <fullName evidence="3">Subtilisin-like protease fibronectin type-III domain-containing protein</fullName>
    </recommendedName>
</protein>
<evidence type="ECO:0000256" key="1">
    <source>
        <dbReference type="ARBA" id="ARBA00011073"/>
    </source>
</evidence>
<evidence type="ECO:0000313" key="7">
    <source>
        <dbReference type="Proteomes" id="UP000639772"/>
    </source>
</evidence>
<accession>A0A835P7W5</accession>
<evidence type="ECO:0000313" key="4">
    <source>
        <dbReference type="EMBL" id="KAG0447538.1"/>
    </source>
</evidence>
<comment type="caution">
    <text evidence="4">The sequence shown here is derived from an EMBL/GenBank/DDBJ whole genome shotgun (WGS) entry which is preliminary data.</text>
</comment>
<dbReference type="InterPro" id="IPR036852">
    <property type="entry name" value="Peptidase_S8/S53_dom_sf"/>
</dbReference>
<dbReference type="AlphaFoldDB" id="A0A835P7W5"/>
<gene>
    <name evidence="5" type="ORF">HPP92_028261</name>
    <name evidence="4" type="ORF">HPP92_028281</name>
</gene>
<evidence type="ECO:0000259" key="3">
    <source>
        <dbReference type="Pfam" id="PF17766"/>
    </source>
</evidence>
<dbReference type="EMBL" id="JADCNL010000447">
    <property type="protein sequence ID" value="KAG0447601.1"/>
    <property type="molecule type" value="Genomic_DNA"/>
</dbReference>
<dbReference type="Proteomes" id="UP000636800">
    <property type="component" value="Unassembled WGS sequence"/>
</dbReference>
<feature type="domain" description="Subtilisin-like protease fibronectin type-III" evidence="3">
    <location>
        <begin position="86"/>
        <end position="187"/>
    </location>
</feature>
<dbReference type="InterPro" id="IPR045051">
    <property type="entry name" value="SBT"/>
</dbReference>
<sequence>MTTAYTRDNTGMHVRDSAGGSPATPFAYGAGHVDPEKALNPGLVYDIAVEDYIAFLCSLNYSTPHVMAITKRSNVSCERRLRSPGDLNYPSFSVVFTGKRKLVSYNREVTNVGRDATAYEVRVGGPASVGVIVEPSRLWFGRVGEKMKYRVTFVSKRDRRSETKGIATAFGWLTWSNKEHKVRSPIAYTWK</sequence>
<organism evidence="4 7">
    <name type="scientific">Vanilla planifolia</name>
    <name type="common">Vanilla</name>
    <dbReference type="NCBI Taxonomy" id="51239"/>
    <lineage>
        <taxon>Eukaryota</taxon>
        <taxon>Viridiplantae</taxon>
        <taxon>Streptophyta</taxon>
        <taxon>Embryophyta</taxon>
        <taxon>Tracheophyta</taxon>
        <taxon>Spermatophyta</taxon>
        <taxon>Magnoliopsida</taxon>
        <taxon>Liliopsida</taxon>
        <taxon>Asparagales</taxon>
        <taxon>Orchidaceae</taxon>
        <taxon>Vanilloideae</taxon>
        <taxon>Vanilleae</taxon>
        <taxon>Vanilla</taxon>
    </lineage>
</organism>
<dbReference type="GO" id="GO:0004252">
    <property type="term" value="F:serine-type endopeptidase activity"/>
    <property type="evidence" value="ECO:0007669"/>
    <property type="project" value="InterPro"/>
</dbReference>
<dbReference type="EMBL" id="JADCNM010000448">
    <property type="protein sequence ID" value="KAG0447538.1"/>
    <property type="molecule type" value="Genomic_DNA"/>
</dbReference>
<evidence type="ECO:0000256" key="2">
    <source>
        <dbReference type="ARBA" id="ARBA00022729"/>
    </source>
</evidence>
<comment type="similarity">
    <text evidence="1">Belongs to the peptidase S8 family.</text>
</comment>
<dbReference type="SUPFAM" id="SSF52743">
    <property type="entry name" value="Subtilisin-like"/>
    <property type="match status" value="1"/>
</dbReference>
<dbReference type="PANTHER" id="PTHR10795">
    <property type="entry name" value="PROPROTEIN CONVERTASE SUBTILISIN/KEXIN"/>
    <property type="match status" value="1"/>
</dbReference>
<dbReference type="Proteomes" id="UP000639772">
    <property type="component" value="Unassembled WGS sequence"/>
</dbReference>
<keyword evidence="6" id="KW-1185">Reference proteome</keyword>
<proteinExistence type="inferred from homology"/>
<name>A0A835P7W5_VANPL</name>
<evidence type="ECO:0000313" key="5">
    <source>
        <dbReference type="EMBL" id="KAG0447601.1"/>
    </source>
</evidence>
<dbReference type="Pfam" id="PF17766">
    <property type="entry name" value="fn3_6"/>
    <property type="match status" value="1"/>
</dbReference>
<dbReference type="InterPro" id="IPR041469">
    <property type="entry name" value="Subtilisin-like_FN3"/>
</dbReference>
<dbReference type="Gene3D" id="3.40.50.200">
    <property type="entry name" value="Peptidase S8/S53 domain"/>
    <property type="match status" value="1"/>
</dbReference>
<evidence type="ECO:0000313" key="6">
    <source>
        <dbReference type="Proteomes" id="UP000636800"/>
    </source>
</evidence>
<dbReference type="Gene3D" id="2.60.40.2310">
    <property type="match status" value="1"/>
</dbReference>
<keyword evidence="2" id="KW-0732">Signal</keyword>